<dbReference type="RefSeq" id="WP_263843344.1">
    <property type="nucleotide sequence ID" value="NZ_JALIEB010000003.1"/>
</dbReference>
<accession>A0ABT3BBV4</accession>
<dbReference type="Proteomes" id="UP001208690">
    <property type="component" value="Unassembled WGS sequence"/>
</dbReference>
<keyword evidence="2" id="KW-1185">Reference proteome</keyword>
<dbReference type="InterPro" id="IPR046705">
    <property type="entry name" value="DUF6778"/>
</dbReference>
<dbReference type="PROSITE" id="PS51257">
    <property type="entry name" value="PROKAR_LIPOPROTEIN"/>
    <property type="match status" value="1"/>
</dbReference>
<organism evidence="1 2">
    <name type="scientific">Roseobacter sinensis</name>
    <dbReference type="NCBI Taxonomy" id="2931391"/>
    <lineage>
        <taxon>Bacteria</taxon>
        <taxon>Pseudomonadati</taxon>
        <taxon>Pseudomonadota</taxon>
        <taxon>Alphaproteobacteria</taxon>
        <taxon>Rhodobacterales</taxon>
        <taxon>Roseobacteraceae</taxon>
        <taxon>Roseobacter</taxon>
    </lineage>
</organism>
<comment type="caution">
    <text evidence="1">The sequence shown here is derived from an EMBL/GenBank/DDBJ whole genome shotgun (WGS) entry which is preliminary data.</text>
</comment>
<evidence type="ECO:0000313" key="2">
    <source>
        <dbReference type="Proteomes" id="UP001208690"/>
    </source>
</evidence>
<name>A0ABT3BBV4_9RHOB</name>
<dbReference type="EMBL" id="JALIEB010000003">
    <property type="protein sequence ID" value="MCV3271025.1"/>
    <property type="molecule type" value="Genomic_DNA"/>
</dbReference>
<reference evidence="1 2" key="1">
    <citation type="submission" date="2022-04" db="EMBL/GenBank/DDBJ databases">
        <title>Roseobacter sp. WL0113 is a bacterium isolated from neritic sediment.</title>
        <authorList>
            <person name="Wang L."/>
            <person name="He W."/>
            <person name="Zhang D.-F."/>
        </authorList>
    </citation>
    <scope>NUCLEOTIDE SEQUENCE [LARGE SCALE GENOMIC DNA]</scope>
    <source>
        <strain evidence="1 2">WL0113</strain>
    </source>
</reference>
<proteinExistence type="predicted"/>
<gene>
    <name evidence="1" type="ORF">MUB52_06250</name>
</gene>
<evidence type="ECO:0000313" key="1">
    <source>
        <dbReference type="EMBL" id="MCV3271025.1"/>
    </source>
</evidence>
<evidence type="ECO:0008006" key="3">
    <source>
        <dbReference type="Google" id="ProtNLM"/>
    </source>
</evidence>
<protein>
    <recommendedName>
        <fullName evidence="3">Lipoprotein</fullName>
    </recommendedName>
</protein>
<sequence length="201" mass="21313">MTPMRTGAAVGLAVLMAGCAVPDSASRGALFDSVAPPEAASGPAQHQPLHIRAVNVQVPDALQVSEANRYYPSGDIVWRGDAPGDRHAQVQAIFETAMARGTAAMSRGTPAVLDIEVLRFHALTEKARYTVGGVHAIRFAFSLRHAETGVPLGDRRVVKANLRGFGGQRALDAEREGLTQKVRITDHLAHVIQTELVAPGA</sequence>
<dbReference type="Pfam" id="PF20569">
    <property type="entry name" value="DUF6778"/>
    <property type="match status" value="1"/>
</dbReference>